<reference evidence="1" key="2">
    <citation type="submission" date="2020-09" db="EMBL/GenBank/DDBJ databases">
        <authorList>
            <person name="Sun Q."/>
            <person name="Zhou Y."/>
        </authorList>
    </citation>
    <scope>NUCLEOTIDE SEQUENCE</scope>
    <source>
        <strain evidence="1">CGMCC 1.12997</strain>
    </source>
</reference>
<sequence>MTSQNSNSKPHAHLSCAEFQEQLPDLFASGGNGVPEDPDLVEHLKTCENCSALVRDLQYIADQASLLLQPTLEPSDNVWKRIQEGMDSERVHADSHRPK</sequence>
<organism evidence="1 2">
    <name type="scientific">Edaphobacter dinghuensis</name>
    <dbReference type="NCBI Taxonomy" id="1560005"/>
    <lineage>
        <taxon>Bacteria</taxon>
        <taxon>Pseudomonadati</taxon>
        <taxon>Acidobacteriota</taxon>
        <taxon>Terriglobia</taxon>
        <taxon>Terriglobales</taxon>
        <taxon>Acidobacteriaceae</taxon>
        <taxon>Edaphobacter</taxon>
    </lineage>
</organism>
<comment type="caution">
    <text evidence="1">The sequence shown here is derived from an EMBL/GenBank/DDBJ whole genome shotgun (WGS) entry which is preliminary data.</text>
</comment>
<accession>A0A917HIQ6</accession>
<dbReference type="RefSeq" id="WP_188554558.1">
    <property type="nucleotide sequence ID" value="NZ_BMGT01000003.1"/>
</dbReference>
<dbReference type="EMBL" id="BMGT01000003">
    <property type="protein sequence ID" value="GGG80618.1"/>
    <property type="molecule type" value="Genomic_DNA"/>
</dbReference>
<protein>
    <submittedName>
        <fullName evidence="1">Uncharacterized protein</fullName>
    </submittedName>
</protein>
<proteinExistence type="predicted"/>
<evidence type="ECO:0000313" key="1">
    <source>
        <dbReference type="EMBL" id="GGG80618.1"/>
    </source>
</evidence>
<dbReference type="AlphaFoldDB" id="A0A917HIQ6"/>
<name>A0A917HIQ6_9BACT</name>
<dbReference type="Proteomes" id="UP000647241">
    <property type="component" value="Unassembled WGS sequence"/>
</dbReference>
<keyword evidence="2" id="KW-1185">Reference proteome</keyword>
<gene>
    <name evidence="1" type="ORF">GCM10011585_25040</name>
</gene>
<evidence type="ECO:0000313" key="2">
    <source>
        <dbReference type="Proteomes" id="UP000647241"/>
    </source>
</evidence>
<reference evidence="1" key="1">
    <citation type="journal article" date="2014" name="Int. J. Syst. Evol. Microbiol.">
        <title>Complete genome sequence of Corynebacterium casei LMG S-19264T (=DSM 44701T), isolated from a smear-ripened cheese.</title>
        <authorList>
            <consortium name="US DOE Joint Genome Institute (JGI-PGF)"/>
            <person name="Walter F."/>
            <person name="Albersmeier A."/>
            <person name="Kalinowski J."/>
            <person name="Ruckert C."/>
        </authorList>
    </citation>
    <scope>NUCLEOTIDE SEQUENCE</scope>
    <source>
        <strain evidence="1">CGMCC 1.12997</strain>
    </source>
</reference>